<evidence type="ECO:0000256" key="1">
    <source>
        <dbReference type="ARBA" id="ARBA00006888"/>
    </source>
</evidence>
<evidence type="ECO:0008006" key="4">
    <source>
        <dbReference type="Google" id="ProtNLM"/>
    </source>
</evidence>
<dbReference type="PANTHER" id="PTHR31841:SF1">
    <property type="entry name" value="PROTEIN FAM72A-RELATED"/>
    <property type="match status" value="1"/>
</dbReference>
<dbReference type="STRING" id="4829.A0A168N1J1"/>
<proteinExistence type="inferred from homology"/>
<dbReference type="AlphaFoldDB" id="A0A168N1J1"/>
<name>A0A168N1J1_ABSGL</name>
<evidence type="ECO:0000313" key="2">
    <source>
        <dbReference type="EMBL" id="SAL99625.1"/>
    </source>
</evidence>
<dbReference type="InParanoid" id="A0A168N1J1"/>
<dbReference type="OrthoDB" id="2526683at2759"/>
<dbReference type="GO" id="GO:0005829">
    <property type="term" value="C:cytosol"/>
    <property type="evidence" value="ECO:0007669"/>
    <property type="project" value="TreeGrafter"/>
</dbReference>
<protein>
    <recommendedName>
        <fullName evidence="4">Protein FAM72</fullName>
    </recommendedName>
</protein>
<dbReference type="Pfam" id="PF14976">
    <property type="entry name" value="YPEH2ZP"/>
    <property type="match status" value="1"/>
</dbReference>
<organism evidence="2">
    <name type="scientific">Absidia glauca</name>
    <name type="common">Pin mould</name>
    <dbReference type="NCBI Taxonomy" id="4829"/>
    <lineage>
        <taxon>Eukaryota</taxon>
        <taxon>Fungi</taxon>
        <taxon>Fungi incertae sedis</taxon>
        <taxon>Mucoromycota</taxon>
        <taxon>Mucoromycotina</taxon>
        <taxon>Mucoromycetes</taxon>
        <taxon>Mucorales</taxon>
        <taxon>Cunninghamellaceae</taxon>
        <taxon>Absidia</taxon>
    </lineage>
</organism>
<dbReference type="EMBL" id="LT552933">
    <property type="protein sequence ID" value="SAL99625.1"/>
    <property type="molecule type" value="Genomic_DNA"/>
</dbReference>
<reference evidence="2" key="1">
    <citation type="submission" date="2016-04" db="EMBL/GenBank/DDBJ databases">
        <authorList>
            <person name="Evans L.H."/>
            <person name="Alamgir A."/>
            <person name="Owens N."/>
            <person name="Weber N.D."/>
            <person name="Virtaneva K."/>
            <person name="Barbian K."/>
            <person name="Babar A."/>
            <person name="Rosenke K."/>
        </authorList>
    </citation>
    <scope>NUCLEOTIDE SEQUENCE [LARGE SCALE GENOMIC DNA]</scope>
    <source>
        <strain evidence="2">CBS 101.48</strain>
    </source>
</reference>
<evidence type="ECO:0000313" key="3">
    <source>
        <dbReference type="Proteomes" id="UP000078561"/>
    </source>
</evidence>
<keyword evidence="3" id="KW-1185">Reference proteome</keyword>
<dbReference type="Proteomes" id="UP000078561">
    <property type="component" value="Unassembled WGS sequence"/>
</dbReference>
<gene>
    <name evidence="2" type="primary">ABSGL_05270.1 scaffold 6884</name>
</gene>
<accession>A0A168N1J1</accession>
<dbReference type="PANTHER" id="PTHR31841">
    <property type="entry name" value="PROTEIN FAM72A-RELATED"/>
    <property type="match status" value="1"/>
</dbReference>
<dbReference type="InterPro" id="IPR026768">
    <property type="entry name" value="YPEH2ZP"/>
</dbReference>
<comment type="similarity">
    <text evidence="1">Belongs to the FAM72 family.</text>
</comment>
<sequence>MNPSPQSSITTTLTTPSNYSQQVQTILQTAAHRHQQQRSSHDVVPIKLVYKLLCRHCQHIVCARGMKAILLADVKVELYSTDTPSSLIHLMDKDYSTRTCQCRIRDVACMECGNIIGYHVVSPCKQCLTACNNGHFWMFHSDACQPIERKDASGKELMVWNNIPRADRDIDFLMGRHVPYDQILR</sequence>